<feature type="transmembrane region" description="Helical" evidence="2">
    <location>
        <begin position="75"/>
        <end position="93"/>
    </location>
</feature>
<keyword evidence="2" id="KW-0812">Transmembrane</keyword>
<gene>
    <name evidence="3" type="ORF">FIV46_16700</name>
</gene>
<evidence type="ECO:0000256" key="2">
    <source>
        <dbReference type="SAM" id="Phobius"/>
    </source>
</evidence>
<keyword evidence="2" id="KW-0472">Membrane</keyword>
<dbReference type="EMBL" id="VFIY01000018">
    <property type="protein sequence ID" value="TPD57741.1"/>
    <property type="molecule type" value="Genomic_DNA"/>
</dbReference>
<keyword evidence="2" id="KW-1133">Transmembrane helix</keyword>
<keyword evidence="4" id="KW-1185">Reference proteome</keyword>
<organism evidence="3 4">
    <name type="scientific">Emcibacter nanhaiensis</name>
    <dbReference type="NCBI Taxonomy" id="1505037"/>
    <lineage>
        <taxon>Bacteria</taxon>
        <taxon>Pseudomonadati</taxon>
        <taxon>Pseudomonadota</taxon>
        <taxon>Alphaproteobacteria</taxon>
        <taxon>Emcibacterales</taxon>
        <taxon>Emcibacteraceae</taxon>
        <taxon>Emcibacter</taxon>
    </lineage>
</organism>
<dbReference type="Proteomes" id="UP000319148">
    <property type="component" value="Unassembled WGS sequence"/>
</dbReference>
<feature type="compositionally biased region" description="Basic and acidic residues" evidence="1">
    <location>
        <begin position="14"/>
        <end position="23"/>
    </location>
</feature>
<proteinExistence type="predicted"/>
<evidence type="ECO:0000313" key="4">
    <source>
        <dbReference type="Proteomes" id="UP000319148"/>
    </source>
</evidence>
<name>A0A501PCE3_9PROT</name>
<dbReference type="AlphaFoldDB" id="A0A501PCE3"/>
<reference evidence="4" key="1">
    <citation type="submission" date="2019-06" db="EMBL/GenBank/DDBJ databases">
        <title>The complete genome of Emcibacter congregatus ZYLT.</title>
        <authorList>
            <person name="Zhao Z."/>
        </authorList>
    </citation>
    <scope>NUCLEOTIDE SEQUENCE [LARGE SCALE GENOMIC DNA]</scope>
    <source>
        <strain evidence="4">MCCC 1A06723</strain>
    </source>
</reference>
<dbReference type="RefSeq" id="WP_139942057.1">
    <property type="nucleotide sequence ID" value="NZ_JBHSYP010000005.1"/>
</dbReference>
<feature type="compositionally biased region" description="Basic residues" evidence="1">
    <location>
        <begin position="1"/>
        <end position="13"/>
    </location>
</feature>
<feature type="region of interest" description="Disordered" evidence="1">
    <location>
        <begin position="1"/>
        <end position="31"/>
    </location>
</feature>
<accession>A0A501PCE3</accession>
<comment type="caution">
    <text evidence="3">The sequence shown here is derived from an EMBL/GenBank/DDBJ whole genome shotgun (WGS) entry which is preliminary data.</text>
</comment>
<feature type="transmembrane region" description="Helical" evidence="2">
    <location>
        <begin position="41"/>
        <end position="63"/>
    </location>
</feature>
<protein>
    <submittedName>
        <fullName evidence="3">Uncharacterized protein</fullName>
    </submittedName>
</protein>
<sequence length="96" mass="10890">MLTKKPQTRRKSLRERVADRKAGIPEQKAPKSISGIKTRKWLRWGGNAFQALGILIMLLVVMRFNDGNLEFMEELIGIAAGFFLTGRISILFIKNS</sequence>
<dbReference type="OrthoDB" id="9934576at2"/>
<evidence type="ECO:0000256" key="1">
    <source>
        <dbReference type="SAM" id="MobiDB-lite"/>
    </source>
</evidence>
<evidence type="ECO:0000313" key="3">
    <source>
        <dbReference type="EMBL" id="TPD57741.1"/>
    </source>
</evidence>